<sequence length="218" mass="24736">MPKIDPNLLFFGNFVDGSSRLNDLEQFREHAEGFLQRERIYFEEEAHPDIEREFLPLFAETFPPILHSSIIISTAILLEQELRGFSNALIEALNLKLKFNDLSGSIFEKFRTLVSKVANLSLDQTAVRWDDTIGLFEIRNCLVHAHGQLSEFQRASTIRAFSAKYGTPECDDSTMTVDARTSQLALEITSTFLEGIYSLAIERFPGDYGPLRKRLGAV</sequence>
<organism evidence="1 2">
    <name type="scientific">Methyloradius palustris</name>
    <dbReference type="NCBI Taxonomy" id="2778876"/>
    <lineage>
        <taxon>Bacteria</taxon>
        <taxon>Pseudomonadati</taxon>
        <taxon>Pseudomonadota</taxon>
        <taxon>Betaproteobacteria</taxon>
        <taxon>Nitrosomonadales</taxon>
        <taxon>Methylophilaceae</taxon>
        <taxon>Methyloradius</taxon>
    </lineage>
</organism>
<dbReference type="EMBL" id="AP024110">
    <property type="protein sequence ID" value="BCM25102.1"/>
    <property type="molecule type" value="Genomic_DNA"/>
</dbReference>
<proteinExistence type="predicted"/>
<evidence type="ECO:0000313" key="1">
    <source>
        <dbReference type="EMBL" id="BCM25102.1"/>
    </source>
</evidence>
<dbReference type="KEGG" id="mpau:ZMTM_13610"/>
<protein>
    <submittedName>
        <fullName evidence="1">Uncharacterized protein</fullName>
    </submittedName>
</protein>
<keyword evidence="2" id="KW-1185">Reference proteome</keyword>
<evidence type="ECO:0000313" key="2">
    <source>
        <dbReference type="Proteomes" id="UP000826722"/>
    </source>
</evidence>
<accession>A0A8D5G8I2</accession>
<gene>
    <name evidence="1" type="ORF">ZMTM_13610</name>
</gene>
<name>A0A8D5G8I2_9PROT</name>
<dbReference type="Proteomes" id="UP000826722">
    <property type="component" value="Chromosome"/>
</dbReference>
<dbReference type="AlphaFoldDB" id="A0A8D5G8I2"/>
<reference evidence="1" key="1">
    <citation type="journal article" date="2021" name="Arch. Microbiol.">
        <title>Methyloradius palustris gen. nov., sp. nov., a methanol-oxidizing bacterium isolated from snow.</title>
        <authorList>
            <person name="Miyadera T."/>
            <person name="Kojima H."/>
            <person name="Fukui M."/>
        </authorList>
    </citation>
    <scope>NUCLEOTIDE SEQUENCE</scope>
    <source>
        <strain evidence="1">Zm11</strain>
    </source>
</reference>
<dbReference type="RefSeq" id="WP_221763228.1">
    <property type="nucleotide sequence ID" value="NZ_AP024110.1"/>
</dbReference>